<evidence type="ECO:0000259" key="5">
    <source>
        <dbReference type="Pfam" id="PF14833"/>
    </source>
</evidence>
<accession>A0A261SH08</accession>
<name>A0A261SH08_9BORD</name>
<dbReference type="PANTHER" id="PTHR22981">
    <property type="entry name" value="3-HYDROXYISOBUTYRATE DEHYDROGENASE-RELATED"/>
    <property type="match status" value="1"/>
</dbReference>
<feature type="domain" description="3-hydroxyisobutyrate dehydrogenase-like NAD-binding" evidence="5">
    <location>
        <begin position="172"/>
        <end position="292"/>
    </location>
</feature>
<reference evidence="6 7" key="1">
    <citation type="submission" date="2017-05" db="EMBL/GenBank/DDBJ databases">
        <title>Complete and WGS of Bordetella genogroups.</title>
        <authorList>
            <person name="Spilker T."/>
            <person name="LiPuma J."/>
        </authorList>
    </citation>
    <scope>NUCLEOTIDE SEQUENCE [LARGE SCALE GENOMIC DNA]</scope>
    <source>
        <strain evidence="6 7">AU17610</strain>
    </source>
</reference>
<evidence type="ECO:0000313" key="7">
    <source>
        <dbReference type="Proteomes" id="UP000217005"/>
    </source>
</evidence>
<dbReference type="SUPFAM" id="SSF48179">
    <property type="entry name" value="6-phosphogluconate dehydrogenase C-terminal domain-like"/>
    <property type="match status" value="1"/>
</dbReference>
<proteinExistence type="predicted"/>
<dbReference type="OrthoDB" id="9777604at2"/>
<dbReference type="InterPro" id="IPR029154">
    <property type="entry name" value="HIBADH-like_NADP-bd"/>
</dbReference>
<dbReference type="EMBL" id="NEVL01000003">
    <property type="protein sequence ID" value="OZI35643.1"/>
    <property type="molecule type" value="Genomic_DNA"/>
</dbReference>
<dbReference type="RefSeq" id="WP_094826452.1">
    <property type="nucleotide sequence ID" value="NZ_NEVL01000003.1"/>
</dbReference>
<dbReference type="InterPro" id="IPR036291">
    <property type="entry name" value="NAD(P)-bd_dom_sf"/>
</dbReference>
<evidence type="ECO:0000259" key="4">
    <source>
        <dbReference type="Pfam" id="PF03446"/>
    </source>
</evidence>
<keyword evidence="1" id="KW-0560">Oxidoreductase</keyword>
<dbReference type="GO" id="GO:0051287">
    <property type="term" value="F:NAD binding"/>
    <property type="evidence" value="ECO:0007669"/>
    <property type="project" value="InterPro"/>
</dbReference>
<dbReference type="Proteomes" id="UP000217005">
    <property type="component" value="Unassembled WGS sequence"/>
</dbReference>
<dbReference type="InterPro" id="IPR013328">
    <property type="entry name" value="6PGD_dom2"/>
</dbReference>
<comment type="caution">
    <text evidence="6">The sequence shown here is derived from an EMBL/GenBank/DDBJ whole genome shotgun (WGS) entry which is preliminary data.</text>
</comment>
<feature type="active site" evidence="3">
    <location>
        <position position="177"/>
    </location>
</feature>
<dbReference type="AlphaFoldDB" id="A0A261SH08"/>
<keyword evidence="2" id="KW-0520">NAD</keyword>
<dbReference type="SUPFAM" id="SSF51735">
    <property type="entry name" value="NAD(P)-binding Rossmann-fold domains"/>
    <property type="match status" value="1"/>
</dbReference>
<evidence type="ECO:0000256" key="1">
    <source>
        <dbReference type="ARBA" id="ARBA00023002"/>
    </source>
</evidence>
<dbReference type="Pfam" id="PF03446">
    <property type="entry name" value="NAD_binding_2"/>
    <property type="match status" value="1"/>
</dbReference>
<organism evidence="6 7">
    <name type="scientific">Bordetella genomosp. 1</name>
    <dbReference type="NCBI Taxonomy" id="1395607"/>
    <lineage>
        <taxon>Bacteria</taxon>
        <taxon>Pseudomonadati</taxon>
        <taxon>Pseudomonadota</taxon>
        <taxon>Betaproteobacteria</taxon>
        <taxon>Burkholderiales</taxon>
        <taxon>Alcaligenaceae</taxon>
        <taxon>Bordetella</taxon>
    </lineage>
</organism>
<dbReference type="Pfam" id="PF14833">
    <property type="entry name" value="NAD_binding_11"/>
    <property type="match status" value="1"/>
</dbReference>
<dbReference type="Gene3D" id="1.10.1040.10">
    <property type="entry name" value="N-(1-d-carboxylethyl)-l-norvaline Dehydrogenase, domain 2"/>
    <property type="match status" value="1"/>
</dbReference>
<dbReference type="GO" id="GO:0050661">
    <property type="term" value="F:NADP binding"/>
    <property type="evidence" value="ECO:0007669"/>
    <property type="project" value="InterPro"/>
</dbReference>
<dbReference type="InterPro" id="IPR015815">
    <property type="entry name" value="HIBADH-related"/>
</dbReference>
<evidence type="ECO:0000256" key="3">
    <source>
        <dbReference type="PIRSR" id="PIRSR000103-1"/>
    </source>
</evidence>
<dbReference type="PANTHER" id="PTHR22981:SF7">
    <property type="entry name" value="3-HYDROXYISOBUTYRATE DEHYDROGENASE, MITOCHONDRIAL"/>
    <property type="match status" value="1"/>
</dbReference>
<dbReference type="InterPro" id="IPR008927">
    <property type="entry name" value="6-PGluconate_DH-like_C_sf"/>
</dbReference>
<sequence>MTLKLGFVGLGMMGLPMLENLARAEGIDIVAFDRAEAPFERLQRHPAWQRSLRRAATLAELADRELVITMLPNSTITNEVVAGPGGLAGLLARGSTVIDMGSSNPADTGVLAAALAERGIVLIDAPVSGAVAKAATGTLAIMVGAEPSDLDRVRPVLAHMGTTVIHTGAVASAHAMKALNNYVYAAGLLAASEALLIADRMKLDLGIFTEVLNASSGRNVATETKLRQFIVPGTFNGGFALALMAKDLGTADSLQDLTGVQAEQLALCTRLWREAREQLPATADNTEIYRYLRDRAADAVAA</sequence>
<dbReference type="InterPro" id="IPR006115">
    <property type="entry name" value="6PGDH_NADP-bd"/>
</dbReference>
<evidence type="ECO:0000313" key="6">
    <source>
        <dbReference type="EMBL" id="OZI35643.1"/>
    </source>
</evidence>
<feature type="domain" description="6-phosphogluconate dehydrogenase NADP-binding" evidence="4">
    <location>
        <begin position="4"/>
        <end position="168"/>
    </location>
</feature>
<dbReference type="PIRSF" id="PIRSF000103">
    <property type="entry name" value="HIBADH"/>
    <property type="match status" value="1"/>
</dbReference>
<dbReference type="Gene3D" id="3.40.50.720">
    <property type="entry name" value="NAD(P)-binding Rossmann-like Domain"/>
    <property type="match status" value="1"/>
</dbReference>
<gene>
    <name evidence="6" type="ORF">CEG14_11290</name>
</gene>
<protein>
    <submittedName>
        <fullName evidence="6">Oxidoreductase</fullName>
    </submittedName>
</protein>
<evidence type="ECO:0000256" key="2">
    <source>
        <dbReference type="ARBA" id="ARBA00023027"/>
    </source>
</evidence>
<dbReference type="GO" id="GO:0016616">
    <property type="term" value="F:oxidoreductase activity, acting on the CH-OH group of donors, NAD or NADP as acceptor"/>
    <property type="evidence" value="ECO:0007669"/>
    <property type="project" value="TreeGrafter"/>
</dbReference>